<feature type="transmembrane region" description="Helical" evidence="1">
    <location>
        <begin position="83"/>
        <end position="116"/>
    </location>
</feature>
<comment type="caution">
    <text evidence="3">The sequence shown here is derived from an EMBL/GenBank/DDBJ whole genome shotgun (WGS) entry which is preliminary data.</text>
</comment>
<evidence type="ECO:0000259" key="2">
    <source>
        <dbReference type="Pfam" id="PF07331"/>
    </source>
</evidence>
<feature type="transmembrane region" description="Helical" evidence="1">
    <location>
        <begin position="122"/>
        <end position="140"/>
    </location>
</feature>
<dbReference type="AlphaFoldDB" id="A0A437S6U3"/>
<dbReference type="EMBL" id="RLIH01000007">
    <property type="protein sequence ID" value="RVU54711.1"/>
    <property type="molecule type" value="Genomic_DNA"/>
</dbReference>
<feature type="transmembrane region" description="Helical" evidence="1">
    <location>
        <begin position="32"/>
        <end position="54"/>
    </location>
</feature>
<evidence type="ECO:0000256" key="1">
    <source>
        <dbReference type="SAM" id="Phobius"/>
    </source>
</evidence>
<proteinExistence type="predicted"/>
<dbReference type="InterPro" id="IPR009936">
    <property type="entry name" value="DUF1468"/>
</dbReference>
<keyword evidence="1" id="KW-0812">Transmembrane</keyword>
<evidence type="ECO:0000313" key="4">
    <source>
        <dbReference type="Proteomes" id="UP000288812"/>
    </source>
</evidence>
<dbReference type="Pfam" id="PF07331">
    <property type="entry name" value="TctB"/>
    <property type="match status" value="1"/>
</dbReference>
<keyword evidence="1" id="KW-1133">Transmembrane helix</keyword>
<evidence type="ECO:0000313" key="3">
    <source>
        <dbReference type="EMBL" id="RVU54711.1"/>
    </source>
</evidence>
<protein>
    <submittedName>
        <fullName evidence="3">Tripartite tricarboxylate transporter TctB family protein</fullName>
    </submittedName>
</protein>
<gene>
    <name evidence="3" type="ORF">EF514_06300</name>
</gene>
<reference evidence="3 4" key="1">
    <citation type="submission" date="2018-11" db="EMBL/GenBank/DDBJ databases">
        <title>Genome sequencing and assembly of Anaerosphaera sp. nov., GS7-6-2.</title>
        <authorList>
            <person name="Rettenmaier R."/>
            <person name="Liebl W."/>
            <person name="Zverlov V."/>
        </authorList>
    </citation>
    <scope>NUCLEOTIDE SEQUENCE [LARGE SCALE GENOMIC DNA]</scope>
    <source>
        <strain evidence="3 4">GS7-6-2</strain>
    </source>
</reference>
<keyword evidence="1" id="KW-0472">Membrane</keyword>
<keyword evidence="4" id="KW-1185">Reference proteome</keyword>
<dbReference type="OrthoDB" id="1957156at2"/>
<sequence length="165" mass="18655">MEMIFNIILFLFFGYCLIDVGRLDNLPGSDVIGAALWPQIILVLLLFSLAVNMINVAKKNKKEHGVYLNFEMSMVTSFFKSRIFIGIIIIAVMSVLLDFLGFVPTTLLLLFSYGVLLGEKKYLKLFVISLIATFLLFFIFSKGLSIILPRGIGPFREFAILLEMI</sequence>
<organism evidence="3 4">
    <name type="scientific">Anaerosphaera multitolerans</name>
    <dbReference type="NCBI Taxonomy" id="2487351"/>
    <lineage>
        <taxon>Bacteria</taxon>
        <taxon>Bacillati</taxon>
        <taxon>Bacillota</taxon>
        <taxon>Tissierellia</taxon>
        <taxon>Tissierellales</taxon>
        <taxon>Peptoniphilaceae</taxon>
        <taxon>Anaerosphaera</taxon>
    </lineage>
</organism>
<name>A0A437S6U3_9FIRM</name>
<feature type="domain" description="DUF1468" evidence="2">
    <location>
        <begin position="4"/>
        <end position="149"/>
    </location>
</feature>
<accession>A0A437S6U3</accession>
<dbReference type="Proteomes" id="UP000288812">
    <property type="component" value="Unassembled WGS sequence"/>
</dbReference>